<dbReference type="CDD" id="cd05398">
    <property type="entry name" value="NT_ClassII-CCAase"/>
    <property type="match status" value="1"/>
</dbReference>
<dbReference type="RefSeq" id="WP_082025670.1">
    <property type="nucleotide sequence ID" value="NZ_AP014648.1"/>
</dbReference>
<dbReference type="EC" id="2.7.7.72" evidence="10"/>
<keyword evidence="7" id="KW-0694">RNA-binding</keyword>
<dbReference type="InterPro" id="IPR050264">
    <property type="entry name" value="Bact_CCA-adding_enz_type3_sf"/>
</dbReference>
<evidence type="ECO:0000256" key="5">
    <source>
        <dbReference type="ARBA" id="ARBA00022723"/>
    </source>
</evidence>
<dbReference type="InterPro" id="IPR002646">
    <property type="entry name" value="PolA_pol_head_dom"/>
</dbReference>
<dbReference type="HOGENOM" id="CLU_015961_2_3_5"/>
<dbReference type="AlphaFoldDB" id="A0A0A8K6K1"/>
<evidence type="ECO:0000313" key="11">
    <source>
        <dbReference type="Proteomes" id="UP000031643"/>
    </source>
</evidence>
<dbReference type="Pfam" id="PF01743">
    <property type="entry name" value="PolyA_pol"/>
    <property type="match status" value="1"/>
</dbReference>
<organism evidence="10 11">
    <name type="scientific">Methyloceanibacter caenitepidi</name>
    <dbReference type="NCBI Taxonomy" id="1384459"/>
    <lineage>
        <taxon>Bacteria</taxon>
        <taxon>Pseudomonadati</taxon>
        <taxon>Pseudomonadota</taxon>
        <taxon>Alphaproteobacteria</taxon>
        <taxon>Hyphomicrobiales</taxon>
        <taxon>Hyphomicrobiaceae</taxon>
        <taxon>Methyloceanibacter</taxon>
    </lineage>
</organism>
<keyword evidence="2 7" id="KW-0808">Transferase</keyword>
<dbReference type="GO" id="GO:0000049">
    <property type="term" value="F:tRNA binding"/>
    <property type="evidence" value="ECO:0007669"/>
    <property type="project" value="TreeGrafter"/>
</dbReference>
<feature type="domain" description="Poly A polymerase head" evidence="9">
    <location>
        <begin position="53"/>
        <end position="174"/>
    </location>
</feature>
<keyword evidence="3" id="KW-0819">tRNA processing</keyword>
<dbReference type="PANTHER" id="PTHR46173:SF1">
    <property type="entry name" value="CCA TRNA NUCLEOTIDYLTRANSFERASE 1, MITOCHONDRIAL"/>
    <property type="match status" value="1"/>
</dbReference>
<evidence type="ECO:0000313" key="10">
    <source>
        <dbReference type="EMBL" id="BAQ18167.1"/>
    </source>
</evidence>
<dbReference type="STRING" id="1384459.GL4_2733"/>
<evidence type="ECO:0000256" key="2">
    <source>
        <dbReference type="ARBA" id="ARBA00022679"/>
    </source>
</evidence>
<evidence type="ECO:0000259" key="9">
    <source>
        <dbReference type="Pfam" id="PF01743"/>
    </source>
</evidence>
<dbReference type="GO" id="GO:0046872">
    <property type="term" value="F:metal ion binding"/>
    <property type="evidence" value="ECO:0007669"/>
    <property type="project" value="UniProtKB-KW"/>
</dbReference>
<dbReference type="GO" id="GO:0008033">
    <property type="term" value="P:tRNA processing"/>
    <property type="evidence" value="ECO:0007669"/>
    <property type="project" value="UniProtKB-KW"/>
</dbReference>
<evidence type="ECO:0000256" key="7">
    <source>
        <dbReference type="RuleBase" id="RU003953"/>
    </source>
</evidence>
<dbReference type="PANTHER" id="PTHR46173">
    <property type="entry name" value="CCA TRNA NUCLEOTIDYLTRANSFERASE 1, MITOCHONDRIAL"/>
    <property type="match status" value="1"/>
</dbReference>
<protein>
    <submittedName>
        <fullName evidence="10">tRNA nucleotidyltransferase</fullName>
        <ecNumber evidence="10">2.7.7.72</ecNumber>
    </submittedName>
</protein>
<keyword evidence="6" id="KW-0460">Magnesium</keyword>
<dbReference type="OrthoDB" id="9805698at2"/>
<accession>A0A0A8K6K1</accession>
<dbReference type="EMBL" id="AP014648">
    <property type="protein sequence ID" value="BAQ18167.1"/>
    <property type="molecule type" value="Genomic_DNA"/>
</dbReference>
<dbReference type="SUPFAM" id="SSF81891">
    <property type="entry name" value="Poly A polymerase C-terminal region-like"/>
    <property type="match status" value="1"/>
</dbReference>
<keyword evidence="5" id="KW-0479">Metal-binding</keyword>
<comment type="cofactor">
    <cofactor evidence="1">
        <name>Mg(2+)</name>
        <dbReference type="ChEBI" id="CHEBI:18420"/>
    </cofactor>
</comment>
<gene>
    <name evidence="10" type="ORF">GL4_2733</name>
</gene>
<dbReference type="Gene3D" id="1.10.3090.10">
    <property type="entry name" value="cca-adding enzyme, domain 2"/>
    <property type="match status" value="1"/>
</dbReference>
<sequence>MAERDTTQDKTHDKTADPVENLPLPSLKGAAWLARPETVRVFAALSGETGATRAVGGAVRDALLGLPVADVDFATTVHPETVIARARKAGLKAIPTGLPHGTVTVVAGGVSFEVTTLRRDVETFGRHATVAFTEDWAEDAARRDFTINALYADADGTLFDPLGGYRDLVAGRVRFIGDPVQRIKEDYLRILRFFRFNASYGRGAFDAEGLSACVRERKGLRKLSAERVASELKRLLVAPRACEAVSVLFASGLLCDILGSVPRLPRFDRLVEIEAALDREPSAILRLAALAVFVPEDAKRLARRFKLSNAEQALLALAGEPFDEALPDEAAAKRKLYRLGPDDYAARALLAWATRAAPATDPDWQRAATLTGSWEAPVFPLRGPDITALGKFSGPEIGDMLRAVEQRWIAGGFAEDREGLLMIAGKLAADRDG</sequence>
<keyword evidence="4 10" id="KW-0548">Nucleotidyltransferase</keyword>
<evidence type="ECO:0000256" key="3">
    <source>
        <dbReference type="ARBA" id="ARBA00022694"/>
    </source>
</evidence>
<dbReference type="GO" id="GO:0004810">
    <property type="term" value="F:CCA tRNA nucleotidyltransferase activity"/>
    <property type="evidence" value="ECO:0007669"/>
    <property type="project" value="UniProtKB-EC"/>
</dbReference>
<name>A0A0A8K6K1_9HYPH</name>
<keyword evidence="11" id="KW-1185">Reference proteome</keyword>
<evidence type="ECO:0000256" key="8">
    <source>
        <dbReference type="SAM" id="MobiDB-lite"/>
    </source>
</evidence>
<proteinExistence type="inferred from homology"/>
<dbReference type="InterPro" id="IPR043519">
    <property type="entry name" value="NT_sf"/>
</dbReference>
<evidence type="ECO:0000256" key="1">
    <source>
        <dbReference type="ARBA" id="ARBA00001946"/>
    </source>
</evidence>
<dbReference type="Proteomes" id="UP000031643">
    <property type="component" value="Chromosome"/>
</dbReference>
<comment type="similarity">
    <text evidence="7">Belongs to the tRNA nucleotidyltransferase/poly(A) polymerase family.</text>
</comment>
<feature type="region of interest" description="Disordered" evidence="8">
    <location>
        <begin position="1"/>
        <end position="21"/>
    </location>
</feature>
<evidence type="ECO:0000256" key="4">
    <source>
        <dbReference type="ARBA" id="ARBA00022695"/>
    </source>
</evidence>
<dbReference type="Gene3D" id="3.30.460.10">
    <property type="entry name" value="Beta Polymerase, domain 2"/>
    <property type="match status" value="1"/>
</dbReference>
<reference evidence="10 11" key="1">
    <citation type="submission" date="2014-09" db="EMBL/GenBank/DDBJ databases">
        <title>Genome sequencing of Methyloceanibacter caenitepidi Gela4.</title>
        <authorList>
            <person name="Takeuchi M."/>
            <person name="Susumu S."/>
            <person name="Kamagata Y."/>
            <person name="Oshima K."/>
            <person name="Hattori M."/>
            <person name="Iwasaki W."/>
        </authorList>
    </citation>
    <scope>NUCLEOTIDE SEQUENCE [LARGE SCALE GENOMIC DNA]</scope>
    <source>
        <strain evidence="10 11">Gela4</strain>
    </source>
</reference>
<feature type="compositionally biased region" description="Basic and acidic residues" evidence="8">
    <location>
        <begin position="1"/>
        <end position="17"/>
    </location>
</feature>
<dbReference type="SUPFAM" id="SSF81301">
    <property type="entry name" value="Nucleotidyltransferase"/>
    <property type="match status" value="1"/>
</dbReference>
<evidence type="ECO:0000256" key="6">
    <source>
        <dbReference type="ARBA" id="ARBA00022842"/>
    </source>
</evidence>
<dbReference type="KEGG" id="mcg:GL4_2733"/>